<gene>
    <name evidence="1" type="ORF">O6H91_18G022700</name>
</gene>
<evidence type="ECO:0000313" key="1">
    <source>
        <dbReference type="EMBL" id="KAJ7522688.1"/>
    </source>
</evidence>
<proteinExistence type="predicted"/>
<comment type="caution">
    <text evidence="1">The sequence shown here is derived from an EMBL/GenBank/DDBJ whole genome shotgun (WGS) entry which is preliminary data.</text>
</comment>
<dbReference type="EMBL" id="CM055109">
    <property type="protein sequence ID" value="KAJ7522688.1"/>
    <property type="molecule type" value="Genomic_DNA"/>
</dbReference>
<dbReference type="Proteomes" id="UP001162992">
    <property type="component" value="Chromosome 18"/>
</dbReference>
<evidence type="ECO:0000313" key="2">
    <source>
        <dbReference type="Proteomes" id="UP001162992"/>
    </source>
</evidence>
<accession>A0ACC2AYT6</accession>
<name>A0ACC2AYT6_DIPCM</name>
<protein>
    <submittedName>
        <fullName evidence="1">Uncharacterized protein</fullName>
    </submittedName>
</protein>
<reference evidence="2" key="1">
    <citation type="journal article" date="2024" name="Proc. Natl. Acad. Sci. U.S.A.">
        <title>Extraordinary preservation of gene collinearity over three hundred million years revealed in homosporous lycophytes.</title>
        <authorList>
            <person name="Li C."/>
            <person name="Wickell D."/>
            <person name="Kuo L.Y."/>
            <person name="Chen X."/>
            <person name="Nie B."/>
            <person name="Liao X."/>
            <person name="Peng D."/>
            <person name="Ji J."/>
            <person name="Jenkins J."/>
            <person name="Williams M."/>
            <person name="Shu S."/>
            <person name="Plott C."/>
            <person name="Barry K."/>
            <person name="Rajasekar S."/>
            <person name="Grimwood J."/>
            <person name="Han X."/>
            <person name="Sun S."/>
            <person name="Hou Z."/>
            <person name="He W."/>
            <person name="Dai G."/>
            <person name="Sun C."/>
            <person name="Schmutz J."/>
            <person name="Leebens-Mack J.H."/>
            <person name="Li F.W."/>
            <person name="Wang L."/>
        </authorList>
    </citation>
    <scope>NUCLEOTIDE SEQUENCE [LARGE SCALE GENOMIC DNA]</scope>
    <source>
        <strain evidence="2">cv. PW_Plant_1</strain>
    </source>
</reference>
<keyword evidence="2" id="KW-1185">Reference proteome</keyword>
<sequence>MATIKILKLKIGICRRTCKEYNAYEKEVEMELEKLTAMKDSGADPHDIKQQENVLGESRMMIPDCRKRLEAALYDLQAVIAEAEEDKSLQESEELEVAKKLNAELEPLVEAPAINTLV</sequence>
<organism evidence="1 2">
    <name type="scientific">Diphasiastrum complanatum</name>
    <name type="common">Issler's clubmoss</name>
    <name type="synonym">Lycopodium complanatum</name>
    <dbReference type="NCBI Taxonomy" id="34168"/>
    <lineage>
        <taxon>Eukaryota</taxon>
        <taxon>Viridiplantae</taxon>
        <taxon>Streptophyta</taxon>
        <taxon>Embryophyta</taxon>
        <taxon>Tracheophyta</taxon>
        <taxon>Lycopodiopsida</taxon>
        <taxon>Lycopodiales</taxon>
        <taxon>Lycopodiaceae</taxon>
        <taxon>Lycopodioideae</taxon>
        <taxon>Diphasiastrum</taxon>
    </lineage>
</organism>